<evidence type="ECO:0000313" key="1">
    <source>
        <dbReference type="EMBL" id="KKM90479.1"/>
    </source>
</evidence>
<sequence length="227" mass="25576">MSSVFEILTEAGHYEVLPLDDRNIELFGSSRLQPGSVHAKRHYVYYPPISHIPSDASPDFGRRTWIIDVNIQRTNDTDDGVLLALGTMNGGLSFYIKNSHLVFDFNMFMDHQVVRSDITVPTGESTVRAHFIRQGKKGTLTLSINGKECGSIPIPYLLSILSSTGMDIGKDRLSPVTDDYEGPFEFSGKIHRVVVDLPTYTGPSRKKRRAEKRVDNEIRFRAEMSKQ</sequence>
<dbReference type="EMBL" id="LAZR01006667">
    <property type="protein sequence ID" value="KKM90479.1"/>
    <property type="molecule type" value="Genomic_DNA"/>
</dbReference>
<protein>
    <submittedName>
        <fullName evidence="1">Uncharacterized protein</fullName>
    </submittedName>
</protein>
<comment type="caution">
    <text evidence="1">The sequence shown here is derived from an EMBL/GenBank/DDBJ whole genome shotgun (WGS) entry which is preliminary data.</text>
</comment>
<dbReference type="Gene3D" id="2.60.120.200">
    <property type="match status" value="1"/>
</dbReference>
<organism evidence="1">
    <name type="scientific">marine sediment metagenome</name>
    <dbReference type="NCBI Taxonomy" id="412755"/>
    <lineage>
        <taxon>unclassified sequences</taxon>
        <taxon>metagenomes</taxon>
        <taxon>ecological metagenomes</taxon>
    </lineage>
</organism>
<proteinExistence type="predicted"/>
<dbReference type="InterPro" id="IPR013320">
    <property type="entry name" value="ConA-like_dom_sf"/>
</dbReference>
<dbReference type="AlphaFoldDB" id="A0A0F9L6R1"/>
<gene>
    <name evidence="1" type="ORF">LCGC14_1238260</name>
</gene>
<reference evidence="1" key="1">
    <citation type="journal article" date="2015" name="Nature">
        <title>Complex archaea that bridge the gap between prokaryotes and eukaryotes.</title>
        <authorList>
            <person name="Spang A."/>
            <person name="Saw J.H."/>
            <person name="Jorgensen S.L."/>
            <person name="Zaremba-Niedzwiedzka K."/>
            <person name="Martijn J."/>
            <person name="Lind A.E."/>
            <person name="van Eijk R."/>
            <person name="Schleper C."/>
            <person name="Guy L."/>
            <person name="Ettema T.J."/>
        </authorList>
    </citation>
    <scope>NUCLEOTIDE SEQUENCE</scope>
</reference>
<dbReference type="SUPFAM" id="SSF49899">
    <property type="entry name" value="Concanavalin A-like lectins/glucanases"/>
    <property type="match status" value="1"/>
</dbReference>
<accession>A0A0F9L6R1</accession>
<name>A0A0F9L6R1_9ZZZZ</name>